<dbReference type="InterPro" id="IPR003660">
    <property type="entry name" value="HAMP_dom"/>
</dbReference>
<dbReference type="GO" id="GO:0006935">
    <property type="term" value="P:chemotaxis"/>
    <property type="evidence" value="ECO:0007669"/>
    <property type="project" value="UniProtKB-KW"/>
</dbReference>
<dbReference type="PANTHER" id="PTHR32089:SF112">
    <property type="entry name" value="LYSOZYME-LIKE PROTEIN-RELATED"/>
    <property type="match status" value="1"/>
</dbReference>
<feature type="transmembrane region" description="Helical" evidence="10">
    <location>
        <begin position="21"/>
        <end position="38"/>
    </location>
</feature>
<dbReference type="OrthoDB" id="597657at2"/>
<dbReference type="InterPro" id="IPR004089">
    <property type="entry name" value="MCPsignal_dom"/>
</dbReference>
<evidence type="ECO:0000256" key="9">
    <source>
        <dbReference type="PROSITE-ProRule" id="PRU00284"/>
    </source>
</evidence>
<dbReference type="Pfam" id="PF00672">
    <property type="entry name" value="HAMP"/>
    <property type="match status" value="1"/>
</dbReference>
<dbReference type="Pfam" id="PF00015">
    <property type="entry name" value="MCPsignal"/>
    <property type="match status" value="1"/>
</dbReference>
<dbReference type="EMBL" id="FNJM01000002">
    <property type="protein sequence ID" value="SDP15629.1"/>
    <property type="molecule type" value="Genomic_DNA"/>
</dbReference>
<dbReference type="Pfam" id="PF02743">
    <property type="entry name" value="dCache_1"/>
    <property type="match status" value="1"/>
</dbReference>
<dbReference type="RefSeq" id="WP_089967157.1">
    <property type="nucleotide sequence ID" value="NZ_FNJM01000002.1"/>
</dbReference>
<keyword evidence="6 10" id="KW-0472">Membrane</keyword>
<dbReference type="PROSITE" id="PS50111">
    <property type="entry name" value="CHEMOTAXIS_TRANSDUC_2"/>
    <property type="match status" value="1"/>
</dbReference>
<keyword evidence="2" id="KW-1003">Cell membrane</keyword>
<evidence type="ECO:0000259" key="11">
    <source>
        <dbReference type="PROSITE" id="PS50111"/>
    </source>
</evidence>
<dbReference type="InterPro" id="IPR033479">
    <property type="entry name" value="dCache_1"/>
</dbReference>
<dbReference type="PROSITE" id="PS50885">
    <property type="entry name" value="HAMP"/>
    <property type="match status" value="1"/>
</dbReference>
<reference evidence="13 14" key="1">
    <citation type="submission" date="2016-10" db="EMBL/GenBank/DDBJ databases">
        <authorList>
            <person name="de Groot N.N."/>
        </authorList>
    </citation>
    <scope>NUCLEOTIDE SEQUENCE [LARGE SCALE GENOMIC DNA]</scope>
    <source>
        <strain evidence="13 14">DSM 12272</strain>
    </source>
</reference>
<feature type="domain" description="HAMP" evidence="12">
    <location>
        <begin position="314"/>
        <end position="369"/>
    </location>
</feature>
<evidence type="ECO:0000256" key="10">
    <source>
        <dbReference type="SAM" id="Phobius"/>
    </source>
</evidence>
<accession>A0A1H0QFW3</accession>
<keyword evidence="14" id="KW-1185">Reference proteome</keyword>
<name>A0A1H0QFW3_9CLOT</name>
<gene>
    <name evidence="13" type="ORF">SAMN04488529_102323</name>
</gene>
<evidence type="ECO:0000256" key="2">
    <source>
        <dbReference type="ARBA" id="ARBA00022475"/>
    </source>
</evidence>
<dbReference type="CDD" id="cd12912">
    <property type="entry name" value="PDC2_MCP_like"/>
    <property type="match status" value="1"/>
</dbReference>
<dbReference type="GO" id="GO:0007165">
    <property type="term" value="P:signal transduction"/>
    <property type="evidence" value="ECO:0007669"/>
    <property type="project" value="UniProtKB-KW"/>
</dbReference>
<dbReference type="SUPFAM" id="SSF58104">
    <property type="entry name" value="Methyl-accepting chemotaxis protein (MCP) signaling domain"/>
    <property type="match status" value="1"/>
</dbReference>
<dbReference type="Gene3D" id="3.30.450.20">
    <property type="entry name" value="PAS domain"/>
    <property type="match status" value="1"/>
</dbReference>
<dbReference type="STRING" id="94869.SAMN04488529_102323"/>
<keyword evidence="7 9" id="KW-0807">Transducer</keyword>
<comment type="subcellular location">
    <subcellularLocation>
        <location evidence="1">Cell membrane</location>
        <topology evidence="1">Multi-pass membrane protein</topology>
    </subcellularLocation>
</comment>
<feature type="domain" description="Methyl-accepting transducer" evidence="11">
    <location>
        <begin position="388"/>
        <end position="638"/>
    </location>
</feature>
<protein>
    <submittedName>
        <fullName evidence="13">Methyl-accepting chemotaxis sensory transducer with Cache sensor</fullName>
    </submittedName>
</protein>
<comment type="similarity">
    <text evidence="8">Belongs to the methyl-accepting chemotaxis (MCP) protein family.</text>
</comment>
<evidence type="ECO:0000256" key="1">
    <source>
        <dbReference type="ARBA" id="ARBA00004651"/>
    </source>
</evidence>
<dbReference type="Gene3D" id="6.10.340.10">
    <property type="match status" value="1"/>
</dbReference>
<proteinExistence type="inferred from homology"/>
<keyword evidence="5 10" id="KW-1133">Transmembrane helix</keyword>
<keyword evidence="3" id="KW-0145">Chemotaxis</keyword>
<dbReference type="Gene3D" id="1.10.287.950">
    <property type="entry name" value="Methyl-accepting chemotaxis protein"/>
    <property type="match status" value="1"/>
</dbReference>
<organism evidence="13 14">
    <name type="scientific">Clostridium gasigenes</name>
    <dbReference type="NCBI Taxonomy" id="94869"/>
    <lineage>
        <taxon>Bacteria</taxon>
        <taxon>Bacillati</taxon>
        <taxon>Bacillota</taxon>
        <taxon>Clostridia</taxon>
        <taxon>Eubacteriales</taxon>
        <taxon>Clostridiaceae</taxon>
        <taxon>Clostridium</taxon>
    </lineage>
</organism>
<evidence type="ECO:0000256" key="4">
    <source>
        <dbReference type="ARBA" id="ARBA00022692"/>
    </source>
</evidence>
<sequence length="674" mass="73763">MNLRFNNSRSKSIKGSMIRNFGTLIVVITLVFSGVFYLEARQSNIDNTMGMMDTMSVQAAKLVEAKLSEQVTMGLTVASDPIIKNLNSSIEDKNRMLNYNMKLYEHKSIGIITTDGKLTLSTGKIIDISGQDIFKKTVEGNIFISEPFIDSVDNEIIIAYGIPIKDNNGKVISILEYTRPAAEISSIIKEITFLKTGSAYMLNRKGTVIAHPNQELVNTFDNSIEASKSDVDLKELAEIETKMINGEDGIGTYSYGGKKKTISYSPVGDSGWSIGIFAEYDDILAGVEGIKNTALILTLISILVGILITALFADKLSKAIKKITEKVDVISKGDFTVEIEKELLDREDEIGTISKALEELKYSISTMILSIKNIGNEIDSEATSLSSFSEELASSTSDITNAINEVANGNTEQAGSISDITITIDEFSDKIDIVSGYVNNVNTNAIQIDKKTKESKATVLKMEHSVNKFDKEFNEFNSNISTLGENMTTVSSITNLIKEISDKTNLLALNAAIEAARAGEMGRGFAVVADEIRNLAEQSKSSSEEIDRIITESCQNTNAIVLKTNDINNELTNQKDNIRDVLEVFDNIADSVESIIPELNNTYKEFAEIKGNKDNIVKNIEGISAISEEVSASSEEISASSNELNQASEEVAISAQGLSSKTRDIMNEFNKFKL</sequence>
<evidence type="ECO:0000313" key="14">
    <source>
        <dbReference type="Proteomes" id="UP000198597"/>
    </source>
</evidence>
<keyword evidence="4 10" id="KW-0812">Transmembrane</keyword>
<feature type="transmembrane region" description="Helical" evidence="10">
    <location>
        <begin position="294"/>
        <end position="313"/>
    </location>
</feature>
<evidence type="ECO:0000259" key="12">
    <source>
        <dbReference type="PROSITE" id="PS50885"/>
    </source>
</evidence>
<dbReference type="AlphaFoldDB" id="A0A1H0QFW3"/>
<dbReference type="SMART" id="SM00283">
    <property type="entry name" value="MA"/>
    <property type="match status" value="1"/>
</dbReference>
<dbReference type="GO" id="GO:0005886">
    <property type="term" value="C:plasma membrane"/>
    <property type="evidence" value="ECO:0007669"/>
    <property type="project" value="UniProtKB-SubCell"/>
</dbReference>
<evidence type="ECO:0000256" key="8">
    <source>
        <dbReference type="ARBA" id="ARBA00029447"/>
    </source>
</evidence>
<dbReference type="PANTHER" id="PTHR32089">
    <property type="entry name" value="METHYL-ACCEPTING CHEMOTAXIS PROTEIN MCPB"/>
    <property type="match status" value="1"/>
</dbReference>
<evidence type="ECO:0000256" key="6">
    <source>
        <dbReference type="ARBA" id="ARBA00023136"/>
    </source>
</evidence>
<dbReference type="CDD" id="cd06225">
    <property type="entry name" value="HAMP"/>
    <property type="match status" value="1"/>
</dbReference>
<evidence type="ECO:0000256" key="3">
    <source>
        <dbReference type="ARBA" id="ARBA00022500"/>
    </source>
</evidence>
<evidence type="ECO:0000256" key="7">
    <source>
        <dbReference type="ARBA" id="ARBA00023224"/>
    </source>
</evidence>
<evidence type="ECO:0000256" key="5">
    <source>
        <dbReference type="ARBA" id="ARBA00022989"/>
    </source>
</evidence>
<dbReference type="Proteomes" id="UP000198597">
    <property type="component" value="Unassembled WGS sequence"/>
</dbReference>
<evidence type="ECO:0000313" key="13">
    <source>
        <dbReference type="EMBL" id="SDP15629.1"/>
    </source>
</evidence>